<dbReference type="AlphaFoldDB" id="A0A919T3Z3"/>
<accession>A0A919T3Z3</accession>
<protein>
    <submittedName>
        <fullName evidence="1">Uncharacterized protein</fullName>
    </submittedName>
</protein>
<comment type="caution">
    <text evidence="1">The sequence shown here is derived from an EMBL/GenBank/DDBJ whole genome shotgun (WGS) entry which is preliminary data.</text>
</comment>
<evidence type="ECO:0000313" key="1">
    <source>
        <dbReference type="EMBL" id="GIM83443.1"/>
    </source>
</evidence>
<evidence type="ECO:0000313" key="2">
    <source>
        <dbReference type="Proteomes" id="UP000680865"/>
    </source>
</evidence>
<name>A0A919T3Z3_9ACTN</name>
<dbReference type="RefSeq" id="WP_213002992.1">
    <property type="nucleotide sequence ID" value="NZ_BAAATW010000006.1"/>
</dbReference>
<dbReference type="Proteomes" id="UP000680865">
    <property type="component" value="Unassembled WGS sequence"/>
</dbReference>
<proteinExistence type="predicted"/>
<sequence length="113" mass="12155">MRVDTTIFGTASLLTLTFGGNADIPVPLRADGPPAGPPVGFVGFWQNADGSVRLCLAEDWSYEGRVEGRRRAAKGTYSPYDGGLVLRDESGLRTPVLVADDRLEMAGHQLHRA</sequence>
<organism evidence="1 2">
    <name type="scientific">Winogradskya consettensis</name>
    <dbReference type="NCBI Taxonomy" id="113560"/>
    <lineage>
        <taxon>Bacteria</taxon>
        <taxon>Bacillati</taxon>
        <taxon>Actinomycetota</taxon>
        <taxon>Actinomycetes</taxon>
        <taxon>Micromonosporales</taxon>
        <taxon>Micromonosporaceae</taxon>
        <taxon>Winogradskya</taxon>
    </lineage>
</organism>
<dbReference type="Gene3D" id="2.40.128.290">
    <property type="entry name" value="Uncharacterised protein Atu4866, PF11512"/>
    <property type="match status" value="1"/>
</dbReference>
<gene>
    <name evidence="1" type="ORF">Aco04nite_86540</name>
</gene>
<reference evidence="1" key="1">
    <citation type="submission" date="2021-03" db="EMBL/GenBank/DDBJ databases">
        <title>Whole genome shotgun sequence of Actinoplanes consettensis NBRC 14913.</title>
        <authorList>
            <person name="Komaki H."/>
            <person name="Tamura T."/>
        </authorList>
    </citation>
    <scope>NUCLEOTIDE SEQUENCE</scope>
    <source>
        <strain evidence="1">NBRC 14913</strain>
    </source>
</reference>
<dbReference type="InterPro" id="IPR038646">
    <property type="entry name" value="Atu4866-like_sf"/>
</dbReference>
<dbReference type="EMBL" id="BOQP01000056">
    <property type="protein sequence ID" value="GIM83443.1"/>
    <property type="molecule type" value="Genomic_DNA"/>
</dbReference>
<keyword evidence="2" id="KW-1185">Reference proteome</keyword>